<dbReference type="InterPro" id="IPR024571">
    <property type="entry name" value="ERAP1-like_C_dom"/>
</dbReference>
<dbReference type="CDD" id="cd09601">
    <property type="entry name" value="M1_APN-Q_like"/>
    <property type="match status" value="1"/>
</dbReference>
<evidence type="ECO:0000256" key="11">
    <source>
        <dbReference type="ARBA" id="ARBA00022723"/>
    </source>
</evidence>
<keyword evidence="8" id="KW-1003">Cell membrane</keyword>
<evidence type="ECO:0000256" key="15">
    <source>
        <dbReference type="ARBA" id="ARBA00022989"/>
    </source>
</evidence>
<keyword evidence="13" id="KW-0862">Zinc</keyword>
<keyword evidence="12" id="KW-0378">Hydrolase</keyword>
<protein>
    <recommendedName>
        <fullName evidence="6">glutamyl aminopeptidase</fullName>
        <ecNumber evidence="6">3.4.11.7</ecNumber>
    </recommendedName>
</protein>
<dbReference type="PANTHER" id="PTHR11533">
    <property type="entry name" value="PROTEASE M1 ZINC METALLOPROTEASE"/>
    <property type="match status" value="1"/>
</dbReference>
<dbReference type="InterPro" id="IPR014782">
    <property type="entry name" value="Peptidase_M1_dom"/>
</dbReference>
<evidence type="ECO:0000313" key="22">
    <source>
        <dbReference type="EMBL" id="KAJ8311344.1"/>
    </source>
</evidence>
<evidence type="ECO:0000256" key="13">
    <source>
        <dbReference type="ARBA" id="ARBA00022833"/>
    </source>
</evidence>
<dbReference type="InterPro" id="IPR027268">
    <property type="entry name" value="Peptidase_M4/M1_CTD_sf"/>
</dbReference>
<evidence type="ECO:0000256" key="2">
    <source>
        <dbReference type="ARBA" id="ARBA00001947"/>
    </source>
</evidence>
<keyword evidence="17" id="KW-0472">Membrane</keyword>
<evidence type="ECO:0000256" key="18">
    <source>
        <dbReference type="ARBA" id="ARBA00023157"/>
    </source>
</evidence>
<proteinExistence type="inferred from homology"/>
<evidence type="ECO:0000256" key="6">
    <source>
        <dbReference type="ARBA" id="ARBA00012567"/>
    </source>
</evidence>
<comment type="similarity">
    <text evidence="4">Belongs to the peptidase M1 family.</text>
</comment>
<keyword evidence="15" id="KW-1133">Transmembrane helix</keyword>
<evidence type="ECO:0000256" key="16">
    <source>
        <dbReference type="ARBA" id="ARBA00023049"/>
    </source>
</evidence>
<evidence type="ECO:0000256" key="10">
    <source>
        <dbReference type="ARBA" id="ARBA00022692"/>
    </source>
</evidence>
<evidence type="ECO:0000256" key="19">
    <source>
        <dbReference type="ARBA" id="ARBA00023180"/>
    </source>
</evidence>
<evidence type="ECO:0000313" key="23">
    <source>
        <dbReference type="Proteomes" id="UP001217089"/>
    </source>
</evidence>
<keyword evidence="11" id="KW-0479">Metal-binding</keyword>
<feature type="domain" description="ERAP1-like C-terminal" evidence="21">
    <location>
        <begin position="246"/>
        <end position="392"/>
    </location>
</feature>
<keyword evidence="14" id="KW-0106">Calcium</keyword>
<evidence type="ECO:0000256" key="3">
    <source>
        <dbReference type="ARBA" id="ARBA00004401"/>
    </source>
</evidence>
<evidence type="ECO:0000259" key="21">
    <source>
        <dbReference type="Pfam" id="PF11838"/>
    </source>
</evidence>
<comment type="caution">
    <text evidence="22">The sequence shown here is derived from an EMBL/GenBank/DDBJ whole genome shotgun (WGS) entry which is preliminary data.</text>
</comment>
<dbReference type="PRINTS" id="PR00756">
    <property type="entry name" value="ALADIPTASE"/>
</dbReference>
<accession>A0ABQ9F1T2</accession>
<dbReference type="InterPro" id="IPR050344">
    <property type="entry name" value="Peptidase_M1_aminopeptidases"/>
</dbReference>
<evidence type="ECO:0000256" key="8">
    <source>
        <dbReference type="ARBA" id="ARBA00022475"/>
    </source>
</evidence>
<sequence length="394" mass="45952">MITITSKIQLRHRMDFYLLDMIAIPDFSAGAMENWGLITYRETSMLFEPGVSSESNKQRVAVVIAHELAHQWFGDLVTMSWWDDLWLNEGFAAYVEYIGTNHTFPDWRMFEYFVKDVQSAMEFDGLVTSHPIYVAVSNPDEINEIFDSISYDKGASVLRMMNHFLGDETFRYGVSNYIKNRQYRNAFHDDLWNSLTNVSIKIKYKWKIPFTYTSKSESNFHPSFSDVKWIDREEQVLAVNVTSDDWVIANAQMYGYYRVNYDDQNWIKVIEQLKTNHEVIHLINRAQIINDAWALASAGELKMEIALKTIDYLKAEEDYIPWRTADGELSYNYMKNLISPLFTRLGLNNSGSDHMQIYTRSLIVSLACDFGITDCVTESLKLFKEWMNNPNNNP</sequence>
<comment type="subcellular location">
    <subcellularLocation>
        <location evidence="3">Cell membrane</location>
        <topology evidence="3">Single-pass type II membrane protein</topology>
    </subcellularLocation>
</comment>
<dbReference type="Proteomes" id="UP001217089">
    <property type="component" value="Unassembled WGS sequence"/>
</dbReference>
<reference evidence="22 23" key="1">
    <citation type="submission" date="2022-12" db="EMBL/GenBank/DDBJ databases">
        <title>Chromosome-level genome of Tegillarca granosa.</title>
        <authorList>
            <person name="Kim J."/>
        </authorList>
    </citation>
    <scope>NUCLEOTIDE SEQUENCE [LARGE SCALE GENOMIC DNA]</scope>
    <source>
        <strain evidence="22">Teg-2019</strain>
        <tissue evidence="22">Adductor muscle</tissue>
    </source>
</reference>
<comment type="catalytic activity">
    <reaction evidence="1">
        <text>Release of N-terminal glutamate (and to a lesser extent aspartate) from a peptide.</text>
        <dbReference type="EC" id="3.4.11.7"/>
    </reaction>
</comment>
<evidence type="ECO:0000256" key="5">
    <source>
        <dbReference type="ARBA" id="ARBA00011748"/>
    </source>
</evidence>
<dbReference type="Pfam" id="PF11838">
    <property type="entry name" value="ERAP1_C"/>
    <property type="match status" value="1"/>
</dbReference>
<keyword evidence="9" id="KW-0645">Protease</keyword>
<keyword evidence="16" id="KW-0482">Metalloprotease</keyword>
<dbReference type="Pfam" id="PF01433">
    <property type="entry name" value="Peptidase_M1"/>
    <property type="match status" value="1"/>
</dbReference>
<evidence type="ECO:0000256" key="7">
    <source>
        <dbReference type="ARBA" id="ARBA00022438"/>
    </source>
</evidence>
<organism evidence="22 23">
    <name type="scientific">Tegillarca granosa</name>
    <name type="common">Malaysian cockle</name>
    <name type="synonym">Anadara granosa</name>
    <dbReference type="NCBI Taxonomy" id="220873"/>
    <lineage>
        <taxon>Eukaryota</taxon>
        <taxon>Metazoa</taxon>
        <taxon>Spiralia</taxon>
        <taxon>Lophotrochozoa</taxon>
        <taxon>Mollusca</taxon>
        <taxon>Bivalvia</taxon>
        <taxon>Autobranchia</taxon>
        <taxon>Pteriomorphia</taxon>
        <taxon>Arcoida</taxon>
        <taxon>Arcoidea</taxon>
        <taxon>Arcidae</taxon>
        <taxon>Tegillarca</taxon>
    </lineage>
</organism>
<dbReference type="EC" id="3.4.11.7" evidence="6"/>
<keyword evidence="10" id="KW-0812">Transmembrane</keyword>
<evidence type="ECO:0000259" key="20">
    <source>
        <dbReference type="Pfam" id="PF01433"/>
    </source>
</evidence>
<evidence type="ECO:0000256" key="4">
    <source>
        <dbReference type="ARBA" id="ARBA00010136"/>
    </source>
</evidence>
<dbReference type="InterPro" id="IPR034016">
    <property type="entry name" value="M1_APN-typ"/>
</dbReference>
<evidence type="ECO:0000256" key="17">
    <source>
        <dbReference type="ARBA" id="ARBA00023136"/>
    </source>
</evidence>
<dbReference type="EMBL" id="JARBDR010000496">
    <property type="protein sequence ID" value="KAJ8311344.1"/>
    <property type="molecule type" value="Genomic_DNA"/>
</dbReference>
<evidence type="ECO:0000256" key="12">
    <source>
        <dbReference type="ARBA" id="ARBA00022801"/>
    </source>
</evidence>
<dbReference type="Gene3D" id="1.10.390.10">
    <property type="entry name" value="Neutral Protease Domain 2"/>
    <property type="match status" value="1"/>
</dbReference>
<comment type="subunit">
    <text evidence="5">Homodimer; disulfide-linked.</text>
</comment>
<dbReference type="SUPFAM" id="SSF55486">
    <property type="entry name" value="Metalloproteases ('zincins'), catalytic domain"/>
    <property type="match status" value="1"/>
</dbReference>
<feature type="domain" description="Peptidase M1 membrane alanine aminopeptidase" evidence="20">
    <location>
        <begin position="17"/>
        <end position="198"/>
    </location>
</feature>
<gene>
    <name evidence="22" type="ORF">KUTeg_010699</name>
</gene>
<dbReference type="InterPro" id="IPR001930">
    <property type="entry name" value="Peptidase_M1"/>
</dbReference>
<evidence type="ECO:0000256" key="9">
    <source>
        <dbReference type="ARBA" id="ARBA00022670"/>
    </source>
</evidence>
<keyword evidence="23" id="KW-1185">Reference proteome</keyword>
<comment type="cofactor">
    <cofactor evidence="2">
        <name>Zn(2+)</name>
        <dbReference type="ChEBI" id="CHEBI:29105"/>
    </cofactor>
</comment>
<name>A0ABQ9F1T2_TEGGR</name>
<evidence type="ECO:0000256" key="14">
    <source>
        <dbReference type="ARBA" id="ARBA00022837"/>
    </source>
</evidence>
<dbReference type="Gene3D" id="1.25.50.20">
    <property type="match status" value="1"/>
</dbReference>
<evidence type="ECO:0000256" key="1">
    <source>
        <dbReference type="ARBA" id="ARBA00001703"/>
    </source>
</evidence>
<keyword evidence="7" id="KW-0031">Aminopeptidase</keyword>
<keyword evidence="19" id="KW-0325">Glycoprotein</keyword>
<dbReference type="PANTHER" id="PTHR11533:SF276">
    <property type="entry name" value="GLUTAMYL AMINOPEPTIDASE"/>
    <property type="match status" value="1"/>
</dbReference>
<keyword evidence="18" id="KW-1015">Disulfide bond</keyword>